<dbReference type="RefSeq" id="WP_139599677.1">
    <property type="nucleotide sequence ID" value="NZ_VDDC01000055.1"/>
</dbReference>
<comment type="caution">
    <text evidence="1">The sequence shown here is derived from an EMBL/GenBank/DDBJ whole genome shotgun (WGS) entry which is preliminary data.</text>
</comment>
<sequence>MKTTFGAMGTAVVLALAGCAGGGGYHDSPLNSAAVRTVGGAGAGALAADALGGSKTKGALIGALAGGASCVNGSCY</sequence>
<dbReference type="EMBL" id="VDDC01000055">
    <property type="protein sequence ID" value="TNH37700.1"/>
    <property type="molecule type" value="Genomic_DNA"/>
</dbReference>
<dbReference type="GeneID" id="97048553"/>
<name>A0A5C4R154_9RHOB</name>
<protein>
    <recommendedName>
        <fullName evidence="3">17 kDa surface antigen</fullName>
    </recommendedName>
</protein>
<accession>A0A5C4R154</accession>
<evidence type="ECO:0000313" key="2">
    <source>
        <dbReference type="Proteomes" id="UP000304880"/>
    </source>
</evidence>
<evidence type="ECO:0000313" key="1">
    <source>
        <dbReference type="EMBL" id="TNH37700.1"/>
    </source>
</evidence>
<keyword evidence="2" id="KW-1185">Reference proteome</keyword>
<reference evidence="1 2" key="1">
    <citation type="submission" date="2019-06" db="EMBL/GenBank/DDBJ databases">
        <authorList>
            <person name="Li J."/>
        </authorList>
    </citation>
    <scope>NUCLEOTIDE SEQUENCE [LARGE SCALE GENOMIC DNA]</scope>
    <source>
        <strain evidence="1 2">CGMCC 1.8012</strain>
    </source>
</reference>
<evidence type="ECO:0008006" key="3">
    <source>
        <dbReference type="Google" id="ProtNLM"/>
    </source>
</evidence>
<proteinExistence type="predicted"/>
<dbReference type="Proteomes" id="UP000304880">
    <property type="component" value="Unassembled WGS sequence"/>
</dbReference>
<gene>
    <name evidence="1" type="ORF">FHD67_18875</name>
</gene>
<dbReference type="AlphaFoldDB" id="A0A5C4R154"/>
<dbReference type="PROSITE" id="PS51257">
    <property type="entry name" value="PROKAR_LIPOPROTEIN"/>
    <property type="match status" value="1"/>
</dbReference>
<organism evidence="1 2">
    <name type="scientific">Paracoccus haeundaensis</name>
    <dbReference type="NCBI Taxonomy" id="225362"/>
    <lineage>
        <taxon>Bacteria</taxon>
        <taxon>Pseudomonadati</taxon>
        <taxon>Pseudomonadota</taxon>
        <taxon>Alphaproteobacteria</taxon>
        <taxon>Rhodobacterales</taxon>
        <taxon>Paracoccaceae</taxon>
        <taxon>Paracoccus</taxon>
    </lineage>
</organism>